<evidence type="ECO:0000313" key="3">
    <source>
        <dbReference type="EMBL" id="OTF98847.1"/>
    </source>
</evidence>
<reference evidence="2 4" key="1">
    <citation type="journal article" date="2017" name="Nature">
        <title>The sunflower genome provides insights into oil metabolism, flowering and Asterid evolution.</title>
        <authorList>
            <person name="Badouin H."/>
            <person name="Gouzy J."/>
            <person name="Grassa C.J."/>
            <person name="Murat F."/>
            <person name="Staton S.E."/>
            <person name="Cottret L."/>
            <person name="Lelandais-Briere C."/>
            <person name="Owens G.L."/>
            <person name="Carrere S."/>
            <person name="Mayjonade B."/>
            <person name="Legrand L."/>
            <person name="Gill N."/>
            <person name="Kane N.C."/>
            <person name="Bowers J.E."/>
            <person name="Hubner S."/>
            <person name="Bellec A."/>
            <person name="Berard A."/>
            <person name="Berges H."/>
            <person name="Blanchet N."/>
            <person name="Boniface M.C."/>
            <person name="Brunel D."/>
            <person name="Catrice O."/>
            <person name="Chaidir N."/>
            <person name="Claudel C."/>
            <person name="Donnadieu C."/>
            <person name="Faraut T."/>
            <person name="Fievet G."/>
            <person name="Helmstetter N."/>
            <person name="King M."/>
            <person name="Knapp S.J."/>
            <person name="Lai Z."/>
            <person name="Le Paslier M.C."/>
            <person name="Lippi Y."/>
            <person name="Lorenzon L."/>
            <person name="Mandel J.R."/>
            <person name="Marage G."/>
            <person name="Marchand G."/>
            <person name="Marquand E."/>
            <person name="Bret-Mestries E."/>
            <person name="Morien E."/>
            <person name="Nambeesan S."/>
            <person name="Nguyen T."/>
            <person name="Pegot-Espagnet P."/>
            <person name="Pouilly N."/>
            <person name="Raftis F."/>
            <person name="Sallet E."/>
            <person name="Schiex T."/>
            <person name="Thomas J."/>
            <person name="Vandecasteele C."/>
            <person name="Vares D."/>
            <person name="Vear F."/>
            <person name="Vautrin S."/>
            <person name="Crespi M."/>
            <person name="Mangin B."/>
            <person name="Burke J.M."/>
            <person name="Salse J."/>
            <person name="Munos S."/>
            <person name="Vincourt P."/>
            <person name="Rieseberg L.H."/>
            <person name="Langlade N.B."/>
        </authorList>
    </citation>
    <scope>NUCLEOTIDE SEQUENCE [LARGE SCALE GENOMIC DNA]</scope>
    <source>
        <strain evidence="4">cv. SF193</strain>
        <tissue evidence="2">Leaves</tissue>
    </source>
</reference>
<reference evidence="2" key="3">
    <citation type="submission" date="2020-06" db="EMBL/GenBank/DDBJ databases">
        <title>Helianthus annuus Genome sequencing and assembly Release 2.</title>
        <authorList>
            <person name="Gouzy J."/>
            <person name="Langlade N."/>
            <person name="Munos S."/>
        </authorList>
    </citation>
    <scope>NUCLEOTIDE SEQUENCE</scope>
    <source>
        <tissue evidence="2">Leaves</tissue>
    </source>
</reference>
<sequence>MKRIFASNVTKNGVVHFPFNAFTLLLRFFLYRFKKSSYVNCFIMFQIFYFPHDL</sequence>
<accession>A0A251SJ47</accession>
<keyword evidence="1" id="KW-0472">Membrane</keyword>
<dbReference type="Proteomes" id="UP000215914">
    <property type="component" value="Chromosome 14"/>
</dbReference>
<dbReference type="EMBL" id="MNCJ02000329">
    <property type="protein sequence ID" value="KAF5769917.1"/>
    <property type="molecule type" value="Genomic_DNA"/>
</dbReference>
<dbReference type="EMBL" id="CM007903">
    <property type="protein sequence ID" value="OTF98847.1"/>
    <property type="molecule type" value="Genomic_DNA"/>
</dbReference>
<keyword evidence="1" id="KW-1133">Transmembrane helix</keyword>
<organism evidence="3 4">
    <name type="scientific">Helianthus annuus</name>
    <name type="common">Common sunflower</name>
    <dbReference type="NCBI Taxonomy" id="4232"/>
    <lineage>
        <taxon>Eukaryota</taxon>
        <taxon>Viridiplantae</taxon>
        <taxon>Streptophyta</taxon>
        <taxon>Embryophyta</taxon>
        <taxon>Tracheophyta</taxon>
        <taxon>Spermatophyta</taxon>
        <taxon>Magnoliopsida</taxon>
        <taxon>eudicotyledons</taxon>
        <taxon>Gunneridae</taxon>
        <taxon>Pentapetalae</taxon>
        <taxon>asterids</taxon>
        <taxon>campanulids</taxon>
        <taxon>Asterales</taxon>
        <taxon>Asteraceae</taxon>
        <taxon>Asteroideae</taxon>
        <taxon>Heliantheae alliance</taxon>
        <taxon>Heliantheae</taxon>
        <taxon>Helianthus</taxon>
    </lineage>
</organism>
<evidence type="ECO:0000256" key="1">
    <source>
        <dbReference type="SAM" id="Phobius"/>
    </source>
</evidence>
<name>A0A251SJ47_HELAN</name>
<dbReference type="Gramene" id="mRNA:HanXRQr2_Chr14g0653721">
    <property type="protein sequence ID" value="CDS:HanXRQr2_Chr14g0653721.1"/>
    <property type="gene ID" value="HanXRQr2_Chr14g0653721"/>
</dbReference>
<proteinExistence type="predicted"/>
<dbReference type="AlphaFoldDB" id="A0A251SJ47"/>
<reference evidence="3" key="2">
    <citation type="submission" date="2017-02" db="EMBL/GenBank/DDBJ databases">
        <title>Sunflower complete genome.</title>
        <authorList>
            <person name="Langlade N."/>
            <person name="Munos S."/>
        </authorList>
    </citation>
    <scope>NUCLEOTIDE SEQUENCE [LARGE SCALE GENOMIC DNA]</scope>
    <source>
        <tissue evidence="3">Leaves</tissue>
    </source>
</reference>
<evidence type="ECO:0000313" key="2">
    <source>
        <dbReference type="EMBL" id="KAF5769917.1"/>
    </source>
</evidence>
<gene>
    <name evidence="3" type="ORF">HannXRQ_Chr14g0450131</name>
    <name evidence="2" type="ORF">HanXRQr2_Chr14g0653721</name>
</gene>
<keyword evidence="4" id="KW-1185">Reference proteome</keyword>
<feature type="transmembrane region" description="Helical" evidence="1">
    <location>
        <begin position="12"/>
        <end position="30"/>
    </location>
</feature>
<evidence type="ECO:0000313" key="4">
    <source>
        <dbReference type="Proteomes" id="UP000215914"/>
    </source>
</evidence>
<protein>
    <submittedName>
        <fullName evidence="3">Uncharacterized protein</fullName>
    </submittedName>
</protein>
<keyword evidence="1" id="KW-0812">Transmembrane</keyword>
<dbReference type="InParanoid" id="A0A251SJ47"/>